<keyword evidence="4" id="KW-1185">Reference proteome</keyword>
<dbReference type="Proteomes" id="UP000094501">
    <property type="component" value="Unassembled WGS sequence"/>
</dbReference>
<accession>A0A1E3W0L0</accession>
<gene>
    <name evidence="3" type="ORF">AUC68_09755</name>
</gene>
<sequence length="208" mass="23023">MTHAYLGDEAFSDLARGYIAAHPSDKRNARWFSRYLPEFARTTAPFSEHREVAELAALEKALADAFDGPDTAPVSLEELAAIPPEDWVNLVFTPQPAATRLRFKTNAADIWTALNGEDSPPEPAQLPEPQTILVWRQDLMSRFRPLGPEEAMMWAEAAKGVRFGVLCEMVATSPARTKRSSARRPISRPGSKRARSPVSALTVPSPIW</sequence>
<organism evidence="3 4">
    <name type="scientific">Methyloceanibacter methanicus</name>
    <dbReference type="NCBI Taxonomy" id="1774968"/>
    <lineage>
        <taxon>Bacteria</taxon>
        <taxon>Pseudomonadati</taxon>
        <taxon>Pseudomonadota</taxon>
        <taxon>Alphaproteobacteria</taxon>
        <taxon>Hyphomicrobiales</taxon>
        <taxon>Hyphomicrobiaceae</taxon>
        <taxon>Methyloceanibacter</taxon>
    </lineage>
</organism>
<dbReference type="AlphaFoldDB" id="A0A1E3W0L0"/>
<evidence type="ECO:0000313" key="4">
    <source>
        <dbReference type="Proteomes" id="UP000094501"/>
    </source>
</evidence>
<comment type="caution">
    <text evidence="3">The sequence shown here is derived from an EMBL/GenBank/DDBJ whole genome shotgun (WGS) entry which is preliminary data.</text>
</comment>
<name>A0A1E3W0L0_9HYPH</name>
<evidence type="ECO:0000259" key="2">
    <source>
        <dbReference type="Pfam" id="PF09836"/>
    </source>
</evidence>
<dbReference type="EMBL" id="LPWG01000013">
    <property type="protein sequence ID" value="ODR98666.1"/>
    <property type="molecule type" value="Genomic_DNA"/>
</dbReference>
<evidence type="ECO:0000313" key="3">
    <source>
        <dbReference type="EMBL" id="ODR98666.1"/>
    </source>
</evidence>
<protein>
    <recommendedName>
        <fullName evidence="2">Putative DNA-binding domain-containing protein</fullName>
    </recommendedName>
</protein>
<proteinExistence type="predicted"/>
<feature type="domain" description="Putative DNA-binding" evidence="2">
    <location>
        <begin position="2"/>
        <end position="39"/>
    </location>
</feature>
<dbReference type="InterPro" id="IPR018640">
    <property type="entry name" value="DUF2063"/>
</dbReference>
<evidence type="ECO:0000256" key="1">
    <source>
        <dbReference type="SAM" id="MobiDB-lite"/>
    </source>
</evidence>
<reference evidence="3 4" key="1">
    <citation type="journal article" date="2016" name="Environ. Microbiol.">
        <title>New Methyloceanibacter diversity from North Sea sediments includes methanotroph containing solely the soluble methane monooxygenase.</title>
        <authorList>
            <person name="Vekeman B."/>
            <person name="Kerckhof F.M."/>
            <person name="Cremers G."/>
            <person name="de Vos P."/>
            <person name="Vandamme P."/>
            <person name="Boon N."/>
            <person name="Op den Camp H.J."/>
            <person name="Heylen K."/>
        </authorList>
    </citation>
    <scope>NUCLEOTIDE SEQUENCE [LARGE SCALE GENOMIC DNA]</scope>
    <source>
        <strain evidence="3 4">R-67174</strain>
    </source>
</reference>
<dbReference type="STRING" id="1774968.AUC68_09755"/>
<feature type="compositionally biased region" description="Basic residues" evidence="1">
    <location>
        <begin position="176"/>
        <end position="195"/>
    </location>
</feature>
<dbReference type="Pfam" id="PF09836">
    <property type="entry name" value="DUF2063"/>
    <property type="match status" value="1"/>
</dbReference>
<feature type="region of interest" description="Disordered" evidence="1">
    <location>
        <begin position="174"/>
        <end position="208"/>
    </location>
</feature>